<keyword evidence="8" id="KW-1185">Reference proteome</keyword>
<dbReference type="InterPro" id="IPR004294">
    <property type="entry name" value="Carotenoid_Oase"/>
</dbReference>
<dbReference type="EMBL" id="BMCM01000001">
    <property type="protein sequence ID" value="GGD65975.1"/>
    <property type="molecule type" value="Genomic_DNA"/>
</dbReference>
<organism evidence="7 8">
    <name type="scientific">Microbacterium murale</name>
    <dbReference type="NCBI Taxonomy" id="1081040"/>
    <lineage>
        <taxon>Bacteria</taxon>
        <taxon>Bacillati</taxon>
        <taxon>Actinomycetota</taxon>
        <taxon>Actinomycetes</taxon>
        <taxon>Micrococcales</taxon>
        <taxon>Microbacteriaceae</taxon>
        <taxon>Microbacterium</taxon>
    </lineage>
</organism>
<dbReference type="Proteomes" id="UP000629365">
    <property type="component" value="Unassembled WGS sequence"/>
</dbReference>
<feature type="region of interest" description="Disordered" evidence="6">
    <location>
        <begin position="1"/>
        <end position="22"/>
    </location>
</feature>
<keyword evidence="3 5" id="KW-0560">Oxidoreductase</keyword>
<evidence type="ECO:0000256" key="5">
    <source>
        <dbReference type="RuleBase" id="RU364048"/>
    </source>
</evidence>
<keyword evidence="2 5" id="KW-0479">Metal-binding</keyword>
<dbReference type="EC" id="1.13.11.-" evidence="5"/>
<sequence>MRDVPLVNPTTIVPRPQPAERHPADVQWDTANKFLNGPFAPWAEESEAYDLPVIGKLPEDLAGALFRIANNPRFAPRDLDRYHWWEGDGGVAATYIRDGKASFRMKWVMTDSMKIEVEAGEAVYSGFVNGLAAPPAQMPAGAPPAKNVANTNVGLFADHLLVYFEGGLPQSLDAGTLDTFGNYDFNGGLDVLCTAHYKIDPHSGNMLFFAAVGQNLTWYEADARNANIIDSFTFDMGCPAMVHDYIVSEHHAIFLISPTQFRMDRIMQGRPGVLWDEDAVPDGSRFAVLDRRTKKVTWYDTGLMLAPTHFFNAYETEDRIVVDLHVISRLGNPAEHPDDPVASHSWFPPAMAWRFELDPVTKKASNRMLSGVAGEFPMINDALLGQKQQFGYFATTRDLTPETMTDGLARFDFETGQTIVIEGEDALTNPSEPVFVQRRGANAENDGYLLSLWWNRETGLSELLVHETVSFTAAPLARVKLPVRVPFAFHGSWAEAEQLDAAIAAQRENAA</sequence>
<evidence type="ECO:0000256" key="1">
    <source>
        <dbReference type="ARBA" id="ARBA00006787"/>
    </source>
</evidence>
<dbReference type="PANTHER" id="PTHR10543:SF89">
    <property type="entry name" value="CAROTENOID 9,10(9',10')-CLEAVAGE DIOXYGENASE 1"/>
    <property type="match status" value="1"/>
</dbReference>
<keyword evidence="5" id="KW-0223">Dioxygenase</keyword>
<reference evidence="8" key="1">
    <citation type="journal article" date="2019" name="Int. J. Syst. Evol. Microbiol.">
        <title>The Global Catalogue of Microorganisms (GCM) 10K type strain sequencing project: providing services to taxonomists for standard genome sequencing and annotation.</title>
        <authorList>
            <consortium name="The Broad Institute Genomics Platform"/>
            <consortium name="The Broad Institute Genome Sequencing Center for Infectious Disease"/>
            <person name="Wu L."/>
            <person name="Ma J."/>
        </authorList>
    </citation>
    <scope>NUCLEOTIDE SEQUENCE [LARGE SCALE GENOMIC DNA]</scope>
    <source>
        <strain evidence="8">CCM 7640</strain>
    </source>
</reference>
<gene>
    <name evidence="7" type="ORF">GCM10007269_06480</name>
</gene>
<evidence type="ECO:0000256" key="4">
    <source>
        <dbReference type="ARBA" id="ARBA00023004"/>
    </source>
</evidence>
<comment type="caution">
    <text evidence="7">The sequence shown here is derived from an EMBL/GenBank/DDBJ whole genome shotgun (WGS) entry which is preliminary data.</text>
</comment>
<evidence type="ECO:0000256" key="2">
    <source>
        <dbReference type="ARBA" id="ARBA00022723"/>
    </source>
</evidence>
<name>A0ABQ1RES5_9MICO</name>
<evidence type="ECO:0000313" key="8">
    <source>
        <dbReference type="Proteomes" id="UP000629365"/>
    </source>
</evidence>
<proteinExistence type="inferred from homology"/>
<comment type="similarity">
    <text evidence="1 5">Belongs to the carotenoid oxygenase family.</text>
</comment>
<dbReference type="RefSeq" id="WP_188435137.1">
    <property type="nucleotide sequence ID" value="NZ_BMCM01000001.1"/>
</dbReference>
<evidence type="ECO:0000256" key="3">
    <source>
        <dbReference type="ARBA" id="ARBA00023002"/>
    </source>
</evidence>
<evidence type="ECO:0000313" key="7">
    <source>
        <dbReference type="EMBL" id="GGD65975.1"/>
    </source>
</evidence>
<protein>
    <recommendedName>
        <fullName evidence="5">Dioxygenase</fullName>
        <ecNumber evidence="5">1.13.11.-</ecNumber>
    </recommendedName>
</protein>
<accession>A0ABQ1RES5</accession>
<dbReference type="PANTHER" id="PTHR10543">
    <property type="entry name" value="BETA-CAROTENE DIOXYGENASE"/>
    <property type="match status" value="1"/>
</dbReference>
<comment type="cofactor">
    <cofactor evidence="5">
        <name>Fe(2+)</name>
        <dbReference type="ChEBI" id="CHEBI:29033"/>
    </cofactor>
    <text evidence="5">Binds 1 Fe(2+) ion per subunit.</text>
</comment>
<evidence type="ECO:0000256" key="6">
    <source>
        <dbReference type="SAM" id="MobiDB-lite"/>
    </source>
</evidence>
<dbReference type="Pfam" id="PF03055">
    <property type="entry name" value="RPE65"/>
    <property type="match status" value="1"/>
</dbReference>
<keyword evidence="4 5" id="KW-0408">Iron</keyword>